<dbReference type="InterPro" id="IPR050155">
    <property type="entry name" value="HAD-like_hydrolase_sf"/>
</dbReference>
<protein>
    <submittedName>
        <fullName evidence="2">Phosphoglycolate phosphatase (Pgp), conjectural</fullName>
    </submittedName>
</protein>
<dbReference type="NCBIfam" id="TIGR01509">
    <property type="entry name" value="HAD-SF-IA-v3"/>
    <property type="match status" value="1"/>
</dbReference>
<dbReference type="HOGENOM" id="CLU_045011_19_3_2"/>
<comment type="similarity">
    <text evidence="1">Belongs to the HAD-like hydrolase superfamily.</text>
</comment>
<dbReference type="PANTHER" id="PTHR43434:SF1">
    <property type="entry name" value="PHOSPHOGLYCOLATE PHOSPHATASE"/>
    <property type="match status" value="1"/>
</dbReference>
<dbReference type="SUPFAM" id="SSF56784">
    <property type="entry name" value="HAD-like"/>
    <property type="match status" value="1"/>
</dbReference>
<proteinExistence type="inferred from homology"/>
<evidence type="ECO:0000313" key="3">
    <source>
        <dbReference type="Proteomes" id="UP000005867"/>
    </source>
</evidence>
<dbReference type="BioCyc" id="PSP1104324:GJSN-510-MONOMER"/>
<dbReference type="Pfam" id="PF13419">
    <property type="entry name" value="HAD_2"/>
    <property type="match status" value="1"/>
</dbReference>
<accession>G7VH70</accession>
<dbReference type="InterPro" id="IPR036412">
    <property type="entry name" value="HAD-like_sf"/>
</dbReference>
<dbReference type="Gene3D" id="3.40.50.1000">
    <property type="entry name" value="HAD superfamily/HAD-like"/>
    <property type="match status" value="1"/>
</dbReference>
<evidence type="ECO:0000313" key="2">
    <source>
        <dbReference type="EMBL" id="AET31973.1"/>
    </source>
</evidence>
<organism evidence="2 3">
    <name type="scientific">Pyrobaculum ferrireducens</name>
    <dbReference type="NCBI Taxonomy" id="1104324"/>
    <lineage>
        <taxon>Archaea</taxon>
        <taxon>Thermoproteota</taxon>
        <taxon>Thermoprotei</taxon>
        <taxon>Thermoproteales</taxon>
        <taxon>Thermoproteaceae</taxon>
        <taxon>Pyrobaculum</taxon>
    </lineage>
</organism>
<sequence length="214" mass="23205">MVSAGVYVFDLDGTLVDSVEAHMAAWLEALRALGVNKSWDEVRPLMGLPAHDIARALLPERAGELAALKNKLFLEKYLPLVRAYGDAEVLRLLPRPIAVVTSSSGHVARRVLVAVGLAPHVDLVLGGDEVPRGKPAPDPLYLVSQRLGVDTRDMVVVGDSDYDMEMAQAAGAAAVCIARKTPCRKAQHVIHTLHELLELPVKIFKNPPYETRGP</sequence>
<name>G7VH70_9CREN</name>
<dbReference type="PANTHER" id="PTHR43434">
    <property type="entry name" value="PHOSPHOGLYCOLATE PHOSPHATASE"/>
    <property type="match status" value="1"/>
</dbReference>
<dbReference type="KEGG" id="pyr:P186_0521"/>
<dbReference type="GO" id="GO:0008967">
    <property type="term" value="F:phosphoglycolate phosphatase activity"/>
    <property type="evidence" value="ECO:0007669"/>
    <property type="project" value="TreeGrafter"/>
</dbReference>
<keyword evidence="3" id="KW-1185">Reference proteome</keyword>
<dbReference type="EMBL" id="CP003098">
    <property type="protein sequence ID" value="AET31973.1"/>
    <property type="molecule type" value="Genomic_DNA"/>
</dbReference>
<dbReference type="InterPro" id="IPR023214">
    <property type="entry name" value="HAD_sf"/>
</dbReference>
<dbReference type="Gene3D" id="1.10.150.240">
    <property type="entry name" value="Putative phosphatase, domain 2"/>
    <property type="match status" value="1"/>
</dbReference>
<dbReference type="STRING" id="1104324.P186_0521"/>
<dbReference type="SFLD" id="SFLDS00003">
    <property type="entry name" value="Haloacid_Dehalogenase"/>
    <property type="match status" value="1"/>
</dbReference>
<dbReference type="AlphaFoldDB" id="G7VH70"/>
<dbReference type="InterPro" id="IPR023198">
    <property type="entry name" value="PGP-like_dom2"/>
</dbReference>
<reference evidence="2 3" key="1">
    <citation type="journal article" date="2012" name="J. Bacteriol.">
        <title>Complete genome sequence of strain 1860, a crenarchaeon of the genus pyrobaculum able to grow with various electron acceptors.</title>
        <authorList>
            <person name="Mardanov A.V."/>
            <person name="Gumerov V.M."/>
            <person name="Slobodkina G.B."/>
            <person name="Beletsky A.V."/>
            <person name="Bonch-Osmolovskaya E.A."/>
            <person name="Ravin N.V."/>
            <person name="Skryabin K.G."/>
        </authorList>
    </citation>
    <scope>NUCLEOTIDE SEQUENCE [LARGE SCALE GENOMIC DNA]</scope>
    <source>
        <strain evidence="2 3">1860</strain>
    </source>
</reference>
<dbReference type="GO" id="GO:0006281">
    <property type="term" value="P:DNA repair"/>
    <property type="evidence" value="ECO:0007669"/>
    <property type="project" value="TreeGrafter"/>
</dbReference>
<dbReference type="eggNOG" id="arCOG02293">
    <property type="taxonomic scope" value="Archaea"/>
</dbReference>
<dbReference type="NCBIfam" id="TIGR01549">
    <property type="entry name" value="HAD-SF-IA-v1"/>
    <property type="match status" value="1"/>
</dbReference>
<dbReference type="Proteomes" id="UP000005867">
    <property type="component" value="Chromosome"/>
</dbReference>
<evidence type="ECO:0000256" key="1">
    <source>
        <dbReference type="ARBA" id="ARBA00007958"/>
    </source>
</evidence>
<dbReference type="InterPro" id="IPR041492">
    <property type="entry name" value="HAD_2"/>
</dbReference>
<gene>
    <name evidence="2" type="ORF">P186_0521</name>
</gene>
<dbReference type="InterPro" id="IPR006439">
    <property type="entry name" value="HAD-SF_hydro_IA"/>
</dbReference>
<dbReference type="SFLD" id="SFLDG01129">
    <property type="entry name" value="C1.5:_HAD__Beta-PGM__Phosphata"/>
    <property type="match status" value="1"/>
</dbReference>